<gene>
    <name evidence="3" type="ORF">V6M85_13175</name>
</gene>
<dbReference type="Pfam" id="PF06005">
    <property type="entry name" value="ZapB"/>
    <property type="match status" value="1"/>
</dbReference>
<evidence type="ECO:0000256" key="2">
    <source>
        <dbReference type="SAM" id="Coils"/>
    </source>
</evidence>
<organism evidence="3 4">
    <name type="scientific">Sulfolobus tengchongensis</name>
    <dbReference type="NCBI Taxonomy" id="207809"/>
    <lineage>
        <taxon>Archaea</taxon>
        <taxon>Thermoproteota</taxon>
        <taxon>Thermoprotei</taxon>
        <taxon>Sulfolobales</taxon>
        <taxon>Sulfolobaceae</taxon>
        <taxon>Sulfolobus</taxon>
    </lineage>
</organism>
<feature type="coiled-coil region" evidence="2">
    <location>
        <begin position="3"/>
        <end position="92"/>
    </location>
</feature>
<dbReference type="Gene3D" id="1.20.5.1000">
    <property type="entry name" value="arf6 gtpase in complex with a specific effector, jip4"/>
    <property type="match status" value="1"/>
</dbReference>
<evidence type="ECO:0000313" key="4">
    <source>
        <dbReference type="Proteomes" id="UP001432202"/>
    </source>
</evidence>
<dbReference type="InterPro" id="IPR009252">
    <property type="entry name" value="Cell_div_ZapB"/>
</dbReference>
<proteinExistence type="predicted"/>
<evidence type="ECO:0000256" key="1">
    <source>
        <dbReference type="ARBA" id="ARBA00023054"/>
    </source>
</evidence>
<evidence type="ECO:0000313" key="3">
    <source>
        <dbReference type="EMBL" id="WWQ60372.1"/>
    </source>
</evidence>
<dbReference type="GeneID" id="89337738"/>
<dbReference type="Proteomes" id="UP001432202">
    <property type="component" value="Chromosome"/>
</dbReference>
<accession>A0AAX4L0W2</accession>
<dbReference type="RefSeq" id="WP_338601036.1">
    <property type="nucleotide sequence ID" value="NZ_CP146016.1"/>
</dbReference>
<dbReference type="EMBL" id="CP146016">
    <property type="protein sequence ID" value="WWQ60372.1"/>
    <property type="molecule type" value="Genomic_DNA"/>
</dbReference>
<keyword evidence="1 2" id="KW-0175">Coiled coil</keyword>
<reference evidence="3 4" key="1">
    <citation type="submission" date="2024-02" db="EMBL/GenBank/DDBJ databases">
        <title>STSV induces naive adaptation in Sulfolobus.</title>
        <authorList>
            <person name="Xiang X."/>
            <person name="Song M."/>
        </authorList>
    </citation>
    <scope>NUCLEOTIDE SEQUENCE [LARGE SCALE GENOMIC DNA]</scope>
    <source>
        <strain evidence="3 4">RT2</strain>
    </source>
</reference>
<keyword evidence="4" id="KW-1185">Reference proteome</keyword>
<protein>
    <submittedName>
        <fullName evidence="3">Uncharacterized protein</fullName>
    </submittedName>
</protein>
<dbReference type="AlphaFoldDB" id="A0AAX4L0W2"/>
<name>A0AAX4L0W2_9CREN</name>
<sequence>MTINEIIEENEELQLRYSKAIDTISKLENKIKKLEKENERLREENISLKEENKKLQKQNNILMRAIEIAIEIKDYNNQKGFLKKVLQKIKEETGELTR</sequence>